<evidence type="ECO:0000256" key="1">
    <source>
        <dbReference type="ARBA" id="ARBA00001933"/>
    </source>
</evidence>
<dbReference type="UniPathway" id="UPA00906">
    <property type="reaction ID" value="UER00896"/>
</dbReference>
<dbReference type="Gene3D" id="3.90.1150.180">
    <property type="match status" value="1"/>
</dbReference>
<dbReference type="InterPro" id="IPR025862">
    <property type="entry name" value="SelA_trans_N_dom"/>
</dbReference>
<protein>
    <recommendedName>
        <fullName evidence="8">L-seryl-tRNA(Sec) selenium transferase</fullName>
        <ecNumber evidence="8">2.9.1.1</ecNumber>
    </recommendedName>
    <alternativeName>
        <fullName evidence="8">Selenocysteine synthase</fullName>
        <shortName evidence="8">Sec synthase</shortName>
    </alternativeName>
    <alternativeName>
        <fullName evidence="8">Selenocysteinyl-tRNA(Sec) synthase</fullName>
    </alternativeName>
</protein>
<dbReference type="GO" id="GO:0004125">
    <property type="term" value="F:L-seryl-tRNA(Sec) selenium transferase activity"/>
    <property type="evidence" value="ECO:0007669"/>
    <property type="project" value="UniProtKB-UniRule"/>
</dbReference>
<evidence type="ECO:0000256" key="4">
    <source>
        <dbReference type="ARBA" id="ARBA00022898"/>
    </source>
</evidence>
<evidence type="ECO:0000256" key="9">
    <source>
        <dbReference type="PIRSR" id="PIRSR618319-50"/>
    </source>
</evidence>
<dbReference type="GO" id="GO:0001514">
    <property type="term" value="P:selenocysteine incorporation"/>
    <property type="evidence" value="ECO:0007669"/>
    <property type="project" value="UniProtKB-UniRule"/>
</dbReference>
<dbReference type="InterPro" id="IPR015424">
    <property type="entry name" value="PyrdxlP-dep_Trfase"/>
</dbReference>
<evidence type="ECO:0000256" key="3">
    <source>
        <dbReference type="ARBA" id="ARBA00022679"/>
    </source>
</evidence>
<comment type="cofactor">
    <cofactor evidence="1 8 9">
        <name>pyridoxal 5'-phosphate</name>
        <dbReference type="ChEBI" id="CHEBI:597326"/>
    </cofactor>
</comment>
<dbReference type="RefSeq" id="WP_353683012.1">
    <property type="nucleotide sequence ID" value="NZ_PFNG01000196.1"/>
</dbReference>
<dbReference type="GO" id="GO:0001717">
    <property type="term" value="P:conversion of seryl-tRNAsec to selenocys-tRNAsec"/>
    <property type="evidence" value="ECO:0007669"/>
    <property type="project" value="UniProtKB-UniRule"/>
</dbReference>
<feature type="domain" description="L-seryl-tRNA selenium transferase N-terminal" evidence="10">
    <location>
        <begin position="7"/>
        <end position="46"/>
    </location>
</feature>
<evidence type="ECO:0000256" key="7">
    <source>
        <dbReference type="ARBA" id="ARBA00044507"/>
    </source>
</evidence>
<proteinExistence type="inferred from homology"/>
<dbReference type="HAMAP" id="MF_00423">
    <property type="entry name" value="SelA"/>
    <property type="match status" value="1"/>
</dbReference>
<dbReference type="PANTHER" id="PTHR32328:SF0">
    <property type="entry name" value="L-SERYL-TRNA(SEC) SELENIUM TRANSFERASE"/>
    <property type="match status" value="1"/>
</dbReference>
<comment type="catalytic activity">
    <reaction evidence="8">
        <text>L-seryl-tRNA(Sec) + selenophosphate + H(+) = L-selenocysteinyl-tRNA(Sec) + phosphate</text>
        <dbReference type="Rhea" id="RHEA:22728"/>
        <dbReference type="Rhea" id="RHEA-COMP:9742"/>
        <dbReference type="Rhea" id="RHEA-COMP:9743"/>
        <dbReference type="ChEBI" id="CHEBI:15378"/>
        <dbReference type="ChEBI" id="CHEBI:16144"/>
        <dbReference type="ChEBI" id="CHEBI:43474"/>
        <dbReference type="ChEBI" id="CHEBI:78533"/>
        <dbReference type="ChEBI" id="CHEBI:78573"/>
        <dbReference type="EC" id="2.9.1.1"/>
    </reaction>
</comment>
<keyword evidence="5 8" id="KW-0648">Protein biosynthesis</keyword>
<comment type="caution">
    <text evidence="11">The sequence shown here is derived from an EMBL/GenBank/DDBJ whole genome shotgun (WGS) entry which is preliminary data.</text>
</comment>
<dbReference type="PANTHER" id="PTHR32328">
    <property type="entry name" value="L-SERYL-TRNA(SEC) SELENIUM TRANSFERASE"/>
    <property type="match status" value="1"/>
</dbReference>
<comment type="similarity">
    <text evidence="7 8">Belongs to the SelA family.</text>
</comment>
<comment type="function">
    <text evidence="8">Converts seryl-tRNA(Sec) to selenocysteinyl-tRNA(Sec) required for selenoprotein biosynthesis.</text>
</comment>
<evidence type="ECO:0000313" key="12">
    <source>
        <dbReference type="Proteomes" id="UP000230956"/>
    </source>
</evidence>
<evidence type="ECO:0000256" key="6">
    <source>
        <dbReference type="ARBA" id="ARBA00023266"/>
    </source>
</evidence>
<accession>A0A2M7T7H4</accession>
<evidence type="ECO:0000256" key="5">
    <source>
        <dbReference type="ARBA" id="ARBA00022917"/>
    </source>
</evidence>
<dbReference type="Pfam" id="PF12390">
    <property type="entry name" value="Se-cys_synth_N"/>
    <property type="match status" value="1"/>
</dbReference>
<evidence type="ECO:0000256" key="8">
    <source>
        <dbReference type="HAMAP-Rule" id="MF_00423"/>
    </source>
</evidence>
<evidence type="ECO:0000259" key="10">
    <source>
        <dbReference type="Pfam" id="PF12390"/>
    </source>
</evidence>
<keyword evidence="6 8" id="KW-0711">Selenium</keyword>
<dbReference type="Pfam" id="PF03841">
    <property type="entry name" value="SelA"/>
    <property type="match status" value="1"/>
</dbReference>
<dbReference type="NCBIfam" id="TIGR00474">
    <property type="entry name" value="selA"/>
    <property type="match status" value="1"/>
</dbReference>
<dbReference type="InterPro" id="IPR015421">
    <property type="entry name" value="PyrdxlP-dep_Trfase_major"/>
</dbReference>
<dbReference type="EC" id="2.9.1.1" evidence="8"/>
<dbReference type="GO" id="GO:0005737">
    <property type="term" value="C:cytoplasm"/>
    <property type="evidence" value="ECO:0007669"/>
    <property type="project" value="UniProtKB-SubCell"/>
</dbReference>
<evidence type="ECO:0000313" key="11">
    <source>
        <dbReference type="EMBL" id="PIZ36573.1"/>
    </source>
</evidence>
<comment type="pathway">
    <text evidence="8">Aminoacyl-tRNA biosynthesis; selenocysteinyl-tRNA(Sec) biosynthesis; selenocysteinyl-tRNA(Sec) from L-seryl-tRNA(Sec) (bacterial route): step 1/1.</text>
</comment>
<name>A0A2M7T7H4_9ACTN</name>
<dbReference type="InterPro" id="IPR018319">
    <property type="entry name" value="SelA-like"/>
</dbReference>
<gene>
    <name evidence="8" type="primary">selA</name>
    <name evidence="11" type="ORF">COY37_08280</name>
</gene>
<dbReference type="InterPro" id="IPR004534">
    <property type="entry name" value="SelA_trans"/>
</dbReference>
<sequence length="472" mass="51556">MSKNKYLRQLPKVDEVLDLPDVKQLSNLYPRPLIVDGVRYVIDERRGTILSMPDDELDGIDVSASSLISDLEGWLEKQYAPSLKRVVNATGVVIHTNLGRSILSAPAIDAVVAAASNYSNLEFDLEKGARGSRHSHIESLLVKITGAEAGMVVNNNASAVFLALSTLAARREAIVSRGQLVEIGGSFRIPDVMRQSGAILREVGTTNKTYISDYRAAVTENTALLMKVHTSNFRIVGFTHEVELDEMVALGEELGIPVMEDLGSGVLIDLSRYGITYEPTVQESVRAGIDVITFSGDKLLGGPQAGLIIGKTEFVNRMKKHPLARAVRVDKMTLAALEATLREYLDMDTVWQKNPTIRMITAPADELKTRGEALAKLLNDNLGEGFTVTTEPEVSKVGGGSLPLAELPTTVVSVRCAFATANEIETILRCNELPVIVRIKEDAVLLDPRTIQEGEDRLILDAFNKIREVVKE</sequence>
<organism evidence="11 12">
    <name type="scientific">Candidatus Aquicultor secundus</name>
    <dbReference type="NCBI Taxonomy" id="1973895"/>
    <lineage>
        <taxon>Bacteria</taxon>
        <taxon>Bacillati</taxon>
        <taxon>Actinomycetota</taxon>
        <taxon>Candidatus Aquicultoria</taxon>
        <taxon>Candidatus Aquicultorales</taxon>
        <taxon>Candidatus Aquicultoraceae</taxon>
        <taxon>Candidatus Aquicultor</taxon>
    </lineage>
</organism>
<keyword evidence="3 8" id="KW-0808">Transferase</keyword>
<reference evidence="12" key="1">
    <citation type="submission" date="2017-09" db="EMBL/GenBank/DDBJ databases">
        <title>Depth-based differentiation of microbial function through sediment-hosted aquifers and enrichment of novel symbionts in the deep terrestrial subsurface.</title>
        <authorList>
            <person name="Probst A.J."/>
            <person name="Ladd B."/>
            <person name="Jarett J.K."/>
            <person name="Geller-Mcgrath D.E."/>
            <person name="Sieber C.M.K."/>
            <person name="Emerson J.B."/>
            <person name="Anantharaman K."/>
            <person name="Thomas B.C."/>
            <person name="Malmstrom R."/>
            <person name="Stieglmeier M."/>
            <person name="Klingl A."/>
            <person name="Woyke T."/>
            <person name="Ryan C.M."/>
            <person name="Banfield J.F."/>
        </authorList>
    </citation>
    <scope>NUCLEOTIDE SEQUENCE [LARGE SCALE GENOMIC DNA]</scope>
</reference>
<comment type="subcellular location">
    <subcellularLocation>
        <location evidence="8">Cytoplasm</location>
    </subcellularLocation>
</comment>
<dbReference type="EMBL" id="PFNG01000196">
    <property type="protein sequence ID" value="PIZ36573.1"/>
    <property type="molecule type" value="Genomic_DNA"/>
</dbReference>
<evidence type="ECO:0000256" key="2">
    <source>
        <dbReference type="ARBA" id="ARBA00022490"/>
    </source>
</evidence>
<dbReference type="Proteomes" id="UP000230956">
    <property type="component" value="Unassembled WGS sequence"/>
</dbReference>
<dbReference type="SUPFAM" id="SSF53383">
    <property type="entry name" value="PLP-dependent transferases"/>
    <property type="match status" value="1"/>
</dbReference>
<keyword evidence="2 8" id="KW-0963">Cytoplasm</keyword>
<dbReference type="AlphaFoldDB" id="A0A2M7T7H4"/>
<feature type="modified residue" description="N6-(pyridoxal phosphate)lysine" evidence="8 9">
    <location>
        <position position="298"/>
    </location>
</feature>
<keyword evidence="4 8" id="KW-0663">Pyridoxal phosphate</keyword>
<dbReference type="Gene3D" id="3.40.640.10">
    <property type="entry name" value="Type I PLP-dependent aspartate aminotransferase-like (Major domain)"/>
    <property type="match status" value="1"/>
</dbReference>